<sequence length="204" mass="23171">MLTSFSGGFIESQTKTFVLPEDNAKTIADVLYYAYTGCVPKLPDVDHGCSREQTARVEAYLLAWVVAIKYKAEQVANSLIDKFVAYAGKRMLHPGVLLVLGEADMRDILLYRLLAAEILWTYKRGVYPNELYARATDEHTDCFENILRRLPHEEVVALVLAAHWANNEWPDYDWSSSFAARDLCKFHVHDLTEPSITLTQVVLT</sequence>
<dbReference type="AlphaFoldDB" id="A0AAN7YDX0"/>
<dbReference type="Gene3D" id="3.30.710.10">
    <property type="entry name" value="Potassium Channel Kv1.1, Chain A"/>
    <property type="match status" value="1"/>
</dbReference>
<protein>
    <recommendedName>
        <fullName evidence="3">BTB domain-containing protein</fullName>
    </recommendedName>
</protein>
<dbReference type="EMBL" id="JAVRRJ010000008">
    <property type="protein sequence ID" value="KAK5082466.1"/>
    <property type="molecule type" value="Genomic_DNA"/>
</dbReference>
<organism evidence="1 2">
    <name type="scientific">Lithohypha guttulata</name>
    <dbReference type="NCBI Taxonomy" id="1690604"/>
    <lineage>
        <taxon>Eukaryota</taxon>
        <taxon>Fungi</taxon>
        <taxon>Dikarya</taxon>
        <taxon>Ascomycota</taxon>
        <taxon>Pezizomycotina</taxon>
        <taxon>Eurotiomycetes</taxon>
        <taxon>Chaetothyriomycetidae</taxon>
        <taxon>Chaetothyriales</taxon>
        <taxon>Trichomeriaceae</taxon>
        <taxon>Lithohypha</taxon>
    </lineage>
</organism>
<keyword evidence="2" id="KW-1185">Reference proteome</keyword>
<dbReference type="InterPro" id="IPR011333">
    <property type="entry name" value="SKP1/BTB/POZ_sf"/>
</dbReference>
<dbReference type="Proteomes" id="UP001309876">
    <property type="component" value="Unassembled WGS sequence"/>
</dbReference>
<accession>A0AAN7YDX0</accession>
<evidence type="ECO:0008006" key="3">
    <source>
        <dbReference type="Google" id="ProtNLM"/>
    </source>
</evidence>
<gene>
    <name evidence="1" type="ORF">LTR05_007613</name>
</gene>
<proteinExistence type="predicted"/>
<evidence type="ECO:0000313" key="1">
    <source>
        <dbReference type="EMBL" id="KAK5082466.1"/>
    </source>
</evidence>
<name>A0AAN7YDX0_9EURO</name>
<comment type="caution">
    <text evidence="1">The sequence shown here is derived from an EMBL/GenBank/DDBJ whole genome shotgun (WGS) entry which is preliminary data.</text>
</comment>
<reference evidence="1 2" key="1">
    <citation type="submission" date="2023-08" db="EMBL/GenBank/DDBJ databases">
        <title>Black Yeasts Isolated from many extreme environments.</title>
        <authorList>
            <person name="Coleine C."/>
            <person name="Stajich J.E."/>
            <person name="Selbmann L."/>
        </authorList>
    </citation>
    <scope>NUCLEOTIDE SEQUENCE [LARGE SCALE GENOMIC DNA]</scope>
    <source>
        <strain evidence="1 2">CCFEE 5910</strain>
    </source>
</reference>
<evidence type="ECO:0000313" key="2">
    <source>
        <dbReference type="Proteomes" id="UP001309876"/>
    </source>
</evidence>